<evidence type="ECO:0000313" key="2">
    <source>
        <dbReference type="Proteomes" id="UP000588083"/>
    </source>
</evidence>
<name>A0A6V8PEJ0_9ACTN</name>
<comment type="caution">
    <text evidence="1">The sequence shown here is derived from an EMBL/GenBank/DDBJ whole genome shotgun (WGS) entry which is preliminary data.</text>
</comment>
<evidence type="ECO:0000313" key="1">
    <source>
        <dbReference type="EMBL" id="GFP31145.1"/>
    </source>
</evidence>
<feature type="non-terminal residue" evidence="1">
    <location>
        <position position="25"/>
    </location>
</feature>
<proteinExistence type="predicted"/>
<dbReference type="Proteomes" id="UP000588083">
    <property type="component" value="Unassembled WGS sequence"/>
</dbReference>
<dbReference type="AlphaFoldDB" id="A0A6V8PEJ0"/>
<accession>A0A6V8PEJ0</accession>
<reference evidence="1 2" key="1">
    <citation type="journal article" date="2020" name="Front. Microbiol.">
        <title>Single-cell genomics of novel Actinobacteria with the Wood-Ljungdahl pathway discovered in a serpentinizing system.</title>
        <authorList>
            <person name="Merino N."/>
            <person name="Kawai M."/>
            <person name="Boyd E.S."/>
            <person name="Colman D.R."/>
            <person name="McGlynn S.E."/>
            <person name="Nealson K.H."/>
            <person name="Kurokawa K."/>
            <person name="Hongoh Y."/>
        </authorList>
    </citation>
    <scope>NUCLEOTIDE SEQUENCE [LARGE SCALE GENOMIC DNA]</scope>
    <source>
        <strain evidence="1 2">S34</strain>
    </source>
</reference>
<keyword evidence="2" id="KW-1185">Reference proteome</keyword>
<sequence length="25" mass="2522">MPILIIIGSSPIFYGTGRGKGSGLS</sequence>
<organism evidence="1 2">
    <name type="scientific">Candidatus Hakubella thermalkaliphila</name>
    <dbReference type="NCBI Taxonomy" id="2754717"/>
    <lineage>
        <taxon>Bacteria</taxon>
        <taxon>Bacillati</taxon>
        <taxon>Actinomycetota</taxon>
        <taxon>Actinomycetota incertae sedis</taxon>
        <taxon>Candidatus Hakubellales</taxon>
        <taxon>Candidatus Hakubellaceae</taxon>
        <taxon>Candidatus Hakubella</taxon>
    </lineage>
</organism>
<gene>
    <name evidence="1" type="ORF">HKBW3S34_02064</name>
</gene>
<protein>
    <submittedName>
        <fullName evidence="1">Uncharacterized protein</fullName>
    </submittedName>
</protein>
<dbReference type="EMBL" id="BLRZ01000178">
    <property type="protein sequence ID" value="GFP31145.1"/>
    <property type="molecule type" value="Genomic_DNA"/>
</dbReference>